<evidence type="ECO:0000313" key="1">
    <source>
        <dbReference type="EMBL" id="QKI90255.1"/>
    </source>
</evidence>
<dbReference type="SUPFAM" id="SSF53187">
    <property type="entry name" value="Zn-dependent exopeptidases"/>
    <property type="match status" value="1"/>
</dbReference>
<dbReference type="PANTHER" id="PTHR32481:SF0">
    <property type="entry name" value="AMINOPEPTIDASE YPDE-RELATED"/>
    <property type="match status" value="1"/>
</dbReference>
<dbReference type="KEGG" id="txa:HQN79_01875"/>
<dbReference type="EMBL" id="CP054020">
    <property type="protein sequence ID" value="QKI90255.1"/>
    <property type="molecule type" value="Genomic_DNA"/>
</dbReference>
<gene>
    <name evidence="1" type="ORF">HQN79_01875</name>
</gene>
<sequence>MDLLKSLIREPSVVGAEHAFFRVLQRELEERGAQVTWYEGLLVAHGNDPHSSMFSSHIDRHGLICTGPNEFQFAAFVAGQMSDLLGKSVSEELMLTLMNRFDNTPVIAYEPWSGAYRGRGIINNAFICEYRNNLIFEVEGLEHLVAGTPVGFLDRLKIDHGLLSGQLDNVLTAAALVHLFSLGYQGTAFFTAEEESGGSWRYLLEWFRRFGGSTNELYVVDTSPYRNREEADRQQIVLRNRDEFADFNLETTQKLAQVCTSLGVSYSFKDHYIDQVNHANLGSSKPPMSLGRTELGRITDKSNGLVHGTTLQIPTTGYHTMNETASIDSSKAFLKVLTRLGNIHLEE</sequence>
<evidence type="ECO:0000313" key="2">
    <source>
        <dbReference type="Proteomes" id="UP000504724"/>
    </source>
</evidence>
<keyword evidence="2" id="KW-1185">Reference proteome</keyword>
<dbReference type="PANTHER" id="PTHR32481">
    <property type="entry name" value="AMINOPEPTIDASE"/>
    <property type="match status" value="1"/>
</dbReference>
<proteinExistence type="predicted"/>
<dbReference type="Gene3D" id="3.40.630.10">
    <property type="entry name" value="Zn peptidases"/>
    <property type="match status" value="1"/>
</dbReference>
<dbReference type="AlphaFoldDB" id="A0A7D4P676"/>
<organism evidence="1 2">
    <name type="scientific">Thiomicrorhabdus xiamenensis</name>
    <dbReference type="NCBI Taxonomy" id="2739063"/>
    <lineage>
        <taxon>Bacteria</taxon>
        <taxon>Pseudomonadati</taxon>
        <taxon>Pseudomonadota</taxon>
        <taxon>Gammaproteobacteria</taxon>
        <taxon>Thiotrichales</taxon>
        <taxon>Piscirickettsiaceae</taxon>
        <taxon>Thiomicrorhabdus</taxon>
    </lineage>
</organism>
<name>A0A7D4P676_9GAMM</name>
<dbReference type="InterPro" id="IPR051464">
    <property type="entry name" value="Peptidase_M42_aminopept"/>
</dbReference>
<reference evidence="1 2" key="1">
    <citation type="submission" date="2020-05" db="EMBL/GenBank/DDBJ databases">
        <title>Thiomicrorhabdus sediminis sp.nov. and Thiomicrorhabdus xiamenensis sp.nov., novel sulfur-oxidizing bacteria isolated from coastal sediment.</title>
        <authorList>
            <person name="Liu X."/>
        </authorList>
    </citation>
    <scope>NUCLEOTIDE SEQUENCE [LARGE SCALE GENOMIC DNA]</scope>
    <source>
        <strain evidence="1 2">G2</strain>
    </source>
</reference>
<dbReference type="Proteomes" id="UP000504724">
    <property type="component" value="Chromosome"/>
</dbReference>
<protein>
    <submittedName>
        <fullName evidence="1">Peptidase M42</fullName>
    </submittedName>
</protein>
<accession>A0A7D4P676</accession>